<protein>
    <submittedName>
        <fullName evidence="2">Uncharacterized protein</fullName>
    </submittedName>
</protein>
<dbReference type="AlphaFoldDB" id="A0A5P2D906"/>
<dbReference type="OrthoDB" id="3386754at2"/>
<sequence length="187" mass="20074">MADLSGRTSTSRRSFLILLGVTALPVLPAAAGCAAPVVEDHLKVQTRTEPLRLRFAAVGEMSDPHWLGYDIDEAGKRQTIPGQDSRIRMVGVARLPKGAVTGILQSAPPGDRFEPAALPADIPAPLVPHLPVRDGWHASTGYDARILAAPAAPGNPTAPDTNDRADGRFFLHEERDLVWFDVLYLSA</sequence>
<dbReference type="PROSITE" id="PS51257">
    <property type="entry name" value="PROKAR_LIPOPROTEIN"/>
    <property type="match status" value="1"/>
</dbReference>
<reference evidence="2 3" key="1">
    <citation type="submission" date="2018-05" db="EMBL/GenBank/DDBJ databases">
        <title>Streptomyces venezuelae.</title>
        <authorList>
            <person name="Kim W."/>
            <person name="Lee N."/>
            <person name="Cho B.-K."/>
        </authorList>
    </citation>
    <scope>NUCLEOTIDE SEQUENCE [LARGE SCALE GENOMIC DNA]</scope>
    <source>
        <strain evidence="2 3">ATCC 21782</strain>
    </source>
</reference>
<evidence type="ECO:0000256" key="1">
    <source>
        <dbReference type="SAM" id="SignalP"/>
    </source>
</evidence>
<gene>
    <name evidence="2" type="ORF">DEJ50_30805</name>
</gene>
<feature type="signal peptide" evidence="1">
    <location>
        <begin position="1"/>
        <end position="31"/>
    </location>
</feature>
<organism evidence="2 3">
    <name type="scientific">Streptomyces venezuelae</name>
    <dbReference type="NCBI Taxonomy" id="54571"/>
    <lineage>
        <taxon>Bacteria</taxon>
        <taxon>Bacillati</taxon>
        <taxon>Actinomycetota</taxon>
        <taxon>Actinomycetes</taxon>
        <taxon>Kitasatosporales</taxon>
        <taxon>Streptomycetaceae</taxon>
        <taxon>Streptomyces</taxon>
    </lineage>
</organism>
<dbReference type="EMBL" id="CP029190">
    <property type="protein sequence ID" value="QES51585.1"/>
    <property type="molecule type" value="Genomic_DNA"/>
</dbReference>
<dbReference type="RefSeq" id="WP_150211330.1">
    <property type="nucleotide sequence ID" value="NZ_CP029190.1"/>
</dbReference>
<keyword evidence="1" id="KW-0732">Signal</keyword>
<proteinExistence type="predicted"/>
<name>A0A5P2D906_STRVZ</name>
<evidence type="ECO:0000313" key="2">
    <source>
        <dbReference type="EMBL" id="QES51585.1"/>
    </source>
</evidence>
<accession>A0A5P2D906</accession>
<dbReference type="Proteomes" id="UP000325211">
    <property type="component" value="Chromosome"/>
</dbReference>
<feature type="chain" id="PRO_5038422127" evidence="1">
    <location>
        <begin position="32"/>
        <end position="187"/>
    </location>
</feature>
<evidence type="ECO:0000313" key="3">
    <source>
        <dbReference type="Proteomes" id="UP000325211"/>
    </source>
</evidence>